<accession>E0I729</accession>
<proteinExistence type="predicted"/>
<feature type="domain" description="Dienelactone hydrolase" evidence="2">
    <location>
        <begin position="30"/>
        <end position="162"/>
    </location>
</feature>
<dbReference type="AlphaFoldDB" id="E0I729"/>
<dbReference type="RefSeq" id="WP_006037464.1">
    <property type="nucleotide sequence ID" value="NZ_AEDD01000003.1"/>
</dbReference>
<dbReference type="EMBL" id="AEDD01000003">
    <property type="protein sequence ID" value="EFM11845.1"/>
    <property type="molecule type" value="Genomic_DNA"/>
</dbReference>
<dbReference type="SUPFAM" id="SSF53474">
    <property type="entry name" value="alpha/beta-Hydrolases"/>
    <property type="match status" value="1"/>
</dbReference>
<evidence type="ECO:0000259" key="2">
    <source>
        <dbReference type="Pfam" id="PF01738"/>
    </source>
</evidence>
<dbReference type="OrthoDB" id="9808543at2"/>
<dbReference type="PANTHER" id="PTHR22946:SF9">
    <property type="entry name" value="POLYKETIDE TRANSFERASE AF380"/>
    <property type="match status" value="1"/>
</dbReference>
<evidence type="ECO:0000256" key="1">
    <source>
        <dbReference type="ARBA" id="ARBA00022801"/>
    </source>
</evidence>
<gene>
    <name evidence="3" type="ORF">PaecuDRAFT_1453</name>
</gene>
<reference evidence="3 4" key="1">
    <citation type="submission" date="2010-07" db="EMBL/GenBank/DDBJ databases">
        <title>The draft genome of Paenibacillus curdlanolyticus YK9.</title>
        <authorList>
            <consortium name="US DOE Joint Genome Institute (JGI-PGF)"/>
            <person name="Lucas S."/>
            <person name="Copeland A."/>
            <person name="Lapidus A."/>
            <person name="Cheng J.-F."/>
            <person name="Bruce D."/>
            <person name="Goodwin L."/>
            <person name="Pitluck S."/>
            <person name="Land M.L."/>
            <person name="Hauser L."/>
            <person name="Chang Y.-J."/>
            <person name="Jeffries C."/>
            <person name="Anderson I.J."/>
            <person name="Johnson E."/>
            <person name="Loganathan U."/>
            <person name="Mulhopadhyay B."/>
            <person name="Kyrpides N."/>
            <person name="Woyke T.J."/>
        </authorList>
    </citation>
    <scope>NUCLEOTIDE SEQUENCE [LARGE SCALE GENOMIC DNA]</scope>
    <source>
        <strain evidence="3 4">YK9</strain>
    </source>
</reference>
<organism evidence="3 4">
    <name type="scientific">Paenibacillus curdlanolyticus YK9</name>
    <dbReference type="NCBI Taxonomy" id="717606"/>
    <lineage>
        <taxon>Bacteria</taxon>
        <taxon>Bacillati</taxon>
        <taxon>Bacillota</taxon>
        <taxon>Bacilli</taxon>
        <taxon>Bacillales</taxon>
        <taxon>Paenibacillaceae</taxon>
        <taxon>Paenibacillus</taxon>
    </lineage>
</organism>
<evidence type="ECO:0000313" key="4">
    <source>
        <dbReference type="Proteomes" id="UP000005387"/>
    </source>
</evidence>
<dbReference type="InterPro" id="IPR029058">
    <property type="entry name" value="AB_hydrolase_fold"/>
</dbReference>
<dbReference type="GO" id="GO:0052689">
    <property type="term" value="F:carboxylic ester hydrolase activity"/>
    <property type="evidence" value="ECO:0007669"/>
    <property type="project" value="UniProtKB-ARBA"/>
</dbReference>
<dbReference type="InterPro" id="IPR050261">
    <property type="entry name" value="FrsA_esterase"/>
</dbReference>
<dbReference type="Gene3D" id="3.40.50.1820">
    <property type="entry name" value="alpha/beta hydrolase"/>
    <property type="match status" value="1"/>
</dbReference>
<dbReference type="eggNOG" id="COG1073">
    <property type="taxonomic scope" value="Bacteria"/>
</dbReference>
<dbReference type="STRING" id="717606.PaecuDRAFT_1453"/>
<sequence>MSVKTLIVQSFKLELGEGLTIEGEVKSRQDNVLKPVVIVNHGFRGHKDWAFWPEVTRQLAEEGFYTVSYNFSRIAAVRDGLTEQQIAEATTLSQEQLDLHAVTQALLNRELPLAEQADTNRIGLVGHSRAGGSVIVYAAEHPEEVQAIVVWNGGAGPVRQQEQAGKPAAEQAEKLSVLEATLHEDQLRNAERYALVERVEALAAQALIVQGGDDREQLLEQFRAFQERAPQHHYLAIEGGNHTFNTVHPYEGGSPQLSEAVEATLQFLRVQLG</sequence>
<dbReference type="InterPro" id="IPR002925">
    <property type="entry name" value="Dienelactn_hydro"/>
</dbReference>
<dbReference type="Pfam" id="PF01738">
    <property type="entry name" value="DLH"/>
    <property type="match status" value="1"/>
</dbReference>
<name>E0I729_9BACL</name>
<keyword evidence="1" id="KW-0378">Hydrolase</keyword>
<evidence type="ECO:0000313" key="3">
    <source>
        <dbReference type="EMBL" id="EFM11845.1"/>
    </source>
</evidence>
<dbReference type="PANTHER" id="PTHR22946">
    <property type="entry name" value="DIENELACTONE HYDROLASE DOMAIN-CONTAINING PROTEIN-RELATED"/>
    <property type="match status" value="1"/>
</dbReference>
<protein>
    <recommendedName>
        <fullName evidence="2">Dienelactone hydrolase domain-containing protein</fullName>
    </recommendedName>
</protein>
<dbReference type="Proteomes" id="UP000005387">
    <property type="component" value="Unassembled WGS sequence"/>
</dbReference>
<keyword evidence="4" id="KW-1185">Reference proteome</keyword>